<dbReference type="PANTHER" id="PTHR11085:SF15">
    <property type="entry name" value="NAD-DEPENDENT HISTONE DEACETYLASE HST4"/>
    <property type="match status" value="1"/>
</dbReference>
<dbReference type="SUPFAM" id="SSF52467">
    <property type="entry name" value="DHS-like NAD/FAD-binding domain"/>
    <property type="match status" value="1"/>
</dbReference>
<feature type="compositionally biased region" description="Basic residues" evidence="5">
    <location>
        <begin position="1"/>
        <end position="13"/>
    </location>
</feature>
<dbReference type="InterPro" id="IPR003000">
    <property type="entry name" value="Sirtuin"/>
</dbReference>
<protein>
    <submittedName>
        <fullName evidence="7">NAD-dependent protein deacetylase hst4</fullName>
    </submittedName>
</protein>
<dbReference type="GO" id="GO:0070403">
    <property type="term" value="F:NAD+ binding"/>
    <property type="evidence" value="ECO:0007669"/>
    <property type="project" value="InterPro"/>
</dbReference>
<evidence type="ECO:0000256" key="5">
    <source>
        <dbReference type="SAM" id="MobiDB-lite"/>
    </source>
</evidence>
<dbReference type="GO" id="GO:0031508">
    <property type="term" value="P:pericentric heterochromatin formation"/>
    <property type="evidence" value="ECO:0007669"/>
    <property type="project" value="TreeGrafter"/>
</dbReference>
<dbReference type="AlphaFoldDB" id="A0A1R1PU06"/>
<dbReference type="InterPro" id="IPR026591">
    <property type="entry name" value="Sirtuin_cat_small_dom_sf"/>
</dbReference>
<evidence type="ECO:0000259" key="6">
    <source>
        <dbReference type="PROSITE" id="PS50305"/>
    </source>
</evidence>
<dbReference type="GO" id="GO:0017136">
    <property type="term" value="F:histone deacetylase activity, NAD-dependent"/>
    <property type="evidence" value="ECO:0007669"/>
    <property type="project" value="TreeGrafter"/>
</dbReference>
<accession>A0A1R1PU06</accession>
<dbReference type="GO" id="GO:0031934">
    <property type="term" value="C:mating-type region heterochromatin"/>
    <property type="evidence" value="ECO:0007669"/>
    <property type="project" value="TreeGrafter"/>
</dbReference>
<feature type="region of interest" description="Disordered" evidence="5">
    <location>
        <begin position="1"/>
        <end position="20"/>
    </location>
</feature>
<comment type="caution">
    <text evidence="4">Lacks conserved residue(s) required for the propagation of feature annotation.</text>
</comment>
<comment type="similarity">
    <text evidence="1">Belongs to the sirtuin family. Class I subfamily.</text>
</comment>
<dbReference type="GO" id="GO:1990414">
    <property type="term" value="P:replication-born double-strand break repair via sister chromatid exchange"/>
    <property type="evidence" value="ECO:0007669"/>
    <property type="project" value="TreeGrafter"/>
</dbReference>
<dbReference type="InterPro" id="IPR026590">
    <property type="entry name" value="Ssirtuin_cat_dom"/>
</dbReference>
<dbReference type="GO" id="GO:0000122">
    <property type="term" value="P:negative regulation of transcription by RNA polymerase II"/>
    <property type="evidence" value="ECO:0007669"/>
    <property type="project" value="TreeGrafter"/>
</dbReference>
<reference evidence="8" key="1">
    <citation type="submission" date="2017-01" db="EMBL/GenBank/DDBJ databases">
        <authorList>
            <person name="Wang Y."/>
            <person name="White M."/>
            <person name="Kvist S."/>
            <person name="Moncalvo J.-M."/>
        </authorList>
    </citation>
    <scope>NUCLEOTIDE SEQUENCE [LARGE SCALE GENOMIC DNA]</scope>
    <source>
        <strain evidence="8">COL-18-3</strain>
    </source>
</reference>
<keyword evidence="8" id="KW-1185">Reference proteome</keyword>
<dbReference type="InterPro" id="IPR050134">
    <property type="entry name" value="NAD-dep_sirtuin_deacylases"/>
</dbReference>
<evidence type="ECO:0000256" key="4">
    <source>
        <dbReference type="PROSITE-ProRule" id="PRU00236"/>
    </source>
</evidence>
<comment type="caution">
    <text evidence="7">The sequence shown here is derived from an EMBL/GenBank/DDBJ whole genome shotgun (WGS) entry which is preliminary data.</text>
</comment>
<keyword evidence="3" id="KW-0520">NAD</keyword>
<dbReference type="Gene3D" id="3.30.1600.10">
    <property type="entry name" value="SIR2/SIRT2 'Small Domain"/>
    <property type="match status" value="1"/>
</dbReference>
<sequence length="567" mass="62910">MNQGRKVKSHTRSRTQSAKTVQLDLEKHKSDQTLNYLLETVANSQRAVFVTGAGISVAAGISDFRSKSSGLFCKISKKYPGLFSSGKEMFDGSIVFSRTENMLAFYEFMTELTVKCSGAKPTCAHKMIAEFGAQNRLMRCYTQNIDGLEGKTTLQIHNFFNDNSQNPTSTSVSNRRSRNAICSSRRTYRSKIKSHPYSDCSSDIEVDIDTGCGFDDVYSPVHNPQAQKRSFGKPTIDEKYGIDNFAISSEIPSTLSKSEHRKYLLQTKKVIPLHGTLENFICTLCRKSYSCKLFQSQLFDNSTNGSTKNPPFVAKKVSSYTDTVDKSTFNNTYKALTDNKSSHYSSYPSSDSEIELGNPCPECKTRSAIREAQGKRNIAVGTLRPTVVLYNEPHMYAEELDLFISNDTKVRPKGKNSQPDLVLIMGTALTTPGCINLIKQLSIAAHSNPKHPGKVIVVNNEPVSHRITGDSGSRCSSSSSTPYIDYEIIGDVQKFSQLIQSEWSKQTSLKHYMSVSKSVASTVSFGAGYSEDTKKSLKRSASKEPSEDISLYGKTRLRPRKVLKTIG</sequence>
<dbReference type="Gene3D" id="3.40.50.1220">
    <property type="entry name" value="TPP-binding domain"/>
    <property type="match status" value="2"/>
</dbReference>
<dbReference type="GO" id="GO:0005634">
    <property type="term" value="C:nucleus"/>
    <property type="evidence" value="ECO:0007669"/>
    <property type="project" value="TreeGrafter"/>
</dbReference>
<dbReference type="PANTHER" id="PTHR11085">
    <property type="entry name" value="NAD-DEPENDENT PROTEIN DEACYLASE SIRTUIN-5, MITOCHONDRIAL-RELATED"/>
    <property type="match status" value="1"/>
</dbReference>
<feature type="domain" description="Deacetylase sirtuin-type" evidence="6">
    <location>
        <begin position="27"/>
        <end position="502"/>
    </location>
</feature>
<keyword evidence="2" id="KW-0808">Transferase</keyword>
<proteinExistence type="inferred from homology"/>
<dbReference type="GO" id="GO:0006282">
    <property type="term" value="P:regulation of DNA repair"/>
    <property type="evidence" value="ECO:0007669"/>
    <property type="project" value="TreeGrafter"/>
</dbReference>
<gene>
    <name evidence="7" type="ORF">AX774_g2020</name>
</gene>
<evidence type="ECO:0000256" key="3">
    <source>
        <dbReference type="ARBA" id="ARBA00023027"/>
    </source>
</evidence>
<dbReference type="EMBL" id="LSSK01000193">
    <property type="protein sequence ID" value="OMH84450.1"/>
    <property type="molecule type" value="Genomic_DNA"/>
</dbReference>
<organism evidence="7 8">
    <name type="scientific">Zancudomyces culisetae</name>
    <name type="common">Gut fungus</name>
    <name type="synonym">Smittium culisetae</name>
    <dbReference type="NCBI Taxonomy" id="1213189"/>
    <lineage>
        <taxon>Eukaryota</taxon>
        <taxon>Fungi</taxon>
        <taxon>Fungi incertae sedis</taxon>
        <taxon>Zoopagomycota</taxon>
        <taxon>Kickxellomycotina</taxon>
        <taxon>Harpellomycetes</taxon>
        <taxon>Harpellales</taxon>
        <taxon>Legeriomycetaceae</taxon>
        <taxon>Zancudomyces</taxon>
    </lineage>
</organism>
<evidence type="ECO:0000313" key="8">
    <source>
        <dbReference type="Proteomes" id="UP000188320"/>
    </source>
</evidence>
<evidence type="ECO:0000256" key="2">
    <source>
        <dbReference type="ARBA" id="ARBA00022679"/>
    </source>
</evidence>
<dbReference type="Pfam" id="PF02146">
    <property type="entry name" value="SIR2"/>
    <property type="match status" value="1"/>
</dbReference>
<dbReference type="InterPro" id="IPR029035">
    <property type="entry name" value="DHS-like_NAD/FAD-binding_dom"/>
</dbReference>
<dbReference type="Proteomes" id="UP000188320">
    <property type="component" value="Unassembled WGS sequence"/>
</dbReference>
<name>A0A1R1PU06_ZANCU</name>
<dbReference type="OrthoDB" id="2919105at2759"/>
<evidence type="ECO:0000313" key="7">
    <source>
        <dbReference type="EMBL" id="OMH84450.1"/>
    </source>
</evidence>
<evidence type="ECO:0000256" key="1">
    <source>
        <dbReference type="ARBA" id="ARBA00006924"/>
    </source>
</evidence>
<dbReference type="PROSITE" id="PS50305">
    <property type="entry name" value="SIRTUIN"/>
    <property type="match status" value="1"/>
</dbReference>